<reference evidence="3 4" key="1">
    <citation type="submission" date="2020-03" db="EMBL/GenBank/DDBJ databases">
        <title>Whole genome shotgun sequence of Phytohabitans suffuscus NBRC 105367.</title>
        <authorList>
            <person name="Komaki H."/>
            <person name="Tamura T."/>
        </authorList>
    </citation>
    <scope>NUCLEOTIDE SEQUENCE [LARGE SCALE GENOMIC DNA]</scope>
    <source>
        <strain evidence="3 4">NBRC 105367</strain>
    </source>
</reference>
<dbReference type="Proteomes" id="UP000503011">
    <property type="component" value="Chromosome"/>
</dbReference>
<evidence type="ECO:0000313" key="3">
    <source>
        <dbReference type="EMBL" id="BCB85782.1"/>
    </source>
</evidence>
<feature type="transmembrane region" description="Helical" evidence="2">
    <location>
        <begin position="21"/>
        <end position="41"/>
    </location>
</feature>
<protein>
    <recommendedName>
        <fullName evidence="5">DUF4760 domain-containing protein</fullName>
    </recommendedName>
</protein>
<dbReference type="KEGG" id="psuu:Psuf_030950"/>
<keyword evidence="2" id="KW-0472">Membrane</keyword>
<evidence type="ECO:0000256" key="2">
    <source>
        <dbReference type="SAM" id="Phobius"/>
    </source>
</evidence>
<keyword evidence="4" id="KW-1185">Reference proteome</keyword>
<sequence>MKPPKLSPFAGFAESLGKIGVALAAAAASIAIFICAFLTPAVIADLDRGDRDWVAALVATLMVVAVSMMLQRGQVRHERLWLQREYTFNIIKMAIEDPIFTQCWGPRVSPPHMDERLFYYANLIIVGWSYAWEHGQIDGQQVRAYAKAFFETEVAREYWQRFGALRSHSRRRERAFFRIIDDEYLRALDSGPPSRPYERQAQPETPTPPLEADALWQANLPAGLRRTH</sequence>
<name>A0A6F8YI51_9ACTN</name>
<feature type="transmembrane region" description="Helical" evidence="2">
    <location>
        <begin position="53"/>
        <end position="70"/>
    </location>
</feature>
<accession>A0A6F8YI51</accession>
<dbReference type="EMBL" id="AP022871">
    <property type="protein sequence ID" value="BCB85782.1"/>
    <property type="molecule type" value="Genomic_DNA"/>
</dbReference>
<dbReference type="AlphaFoldDB" id="A0A6F8YI51"/>
<proteinExistence type="predicted"/>
<evidence type="ECO:0000256" key="1">
    <source>
        <dbReference type="SAM" id="MobiDB-lite"/>
    </source>
</evidence>
<evidence type="ECO:0008006" key="5">
    <source>
        <dbReference type="Google" id="ProtNLM"/>
    </source>
</evidence>
<gene>
    <name evidence="3" type="ORF">Psuf_030950</name>
</gene>
<feature type="region of interest" description="Disordered" evidence="1">
    <location>
        <begin position="189"/>
        <end position="212"/>
    </location>
</feature>
<dbReference type="RefSeq" id="WP_173157554.1">
    <property type="nucleotide sequence ID" value="NZ_AP022871.1"/>
</dbReference>
<reference evidence="3 4" key="2">
    <citation type="submission" date="2020-03" db="EMBL/GenBank/DDBJ databases">
        <authorList>
            <person name="Ichikawa N."/>
            <person name="Kimura A."/>
            <person name="Kitahashi Y."/>
            <person name="Uohara A."/>
        </authorList>
    </citation>
    <scope>NUCLEOTIDE SEQUENCE [LARGE SCALE GENOMIC DNA]</scope>
    <source>
        <strain evidence="3 4">NBRC 105367</strain>
    </source>
</reference>
<dbReference type="InterPro" id="IPR045728">
    <property type="entry name" value="DUF6082"/>
</dbReference>
<evidence type="ECO:0000313" key="4">
    <source>
        <dbReference type="Proteomes" id="UP000503011"/>
    </source>
</evidence>
<organism evidence="3 4">
    <name type="scientific">Phytohabitans suffuscus</name>
    <dbReference type="NCBI Taxonomy" id="624315"/>
    <lineage>
        <taxon>Bacteria</taxon>
        <taxon>Bacillati</taxon>
        <taxon>Actinomycetota</taxon>
        <taxon>Actinomycetes</taxon>
        <taxon>Micromonosporales</taxon>
        <taxon>Micromonosporaceae</taxon>
    </lineage>
</organism>
<dbReference type="Pfam" id="PF19560">
    <property type="entry name" value="DUF6082"/>
    <property type="match status" value="1"/>
</dbReference>
<keyword evidence="2" id="KW-0812">Transmembrane</keyword>
<keyword evidence="2" id="KW-1133">Transmembrane helix</keyword>